<dbReference type="Gene3D" id="3.40.50.10140">
    <property type="entry name" value="Toll/interleukin-1 receptor homology (TIR) domain"/>
    <property type="match status" value="1"/>
</dbReference>
<dbReference type="PROSITE" id="PS50104">
    <property type="entry name" value="TIR"/>
    <property type="match status" value="1"/>
</dbReference>
<dbReference type="PANTHER" id="PTHR32009:SF81">
    <property type="entry name" value="TIR DOMAIN-CONTAINING PROTEIN"/>
    <property type="match status" value="1"/>
</dbReference>
<feature type="domain" description="TIR" evidence="2">
    <location>
        <begin position="11"/>
        <end position="158"/>
    </location>
</feature>
<keyword evidence="4" id="KW-1185">Reference proteome</keyword>
<dbReference type="PANTHER" id="PTHR32009">
    <property type="entry name" value="TMV RESISTANCE PROTEIN N-LIKE"/>
    <property type="match status" value="1"/>
</dbReference>
<feature type="non-terminal residue" evidence="3">
    <location>
        <position position="158"/>
    </location>
</feature>
<dbReference type="FunFam" id="3.40.50.10140:FF:000007">
    <property type="entry name" value="Disease resistance protein (TIR-NBS-LRR class)"/>
    <property type="match status" value="1"/>
</dbReference>
<organism evidence="3 4">
    <name type="scientific">Eutrema salsugineum</name>
    <name type="common">Saltwater cress</name>
    <name type="synonym">Sisymbrium salsugineum</name>
    <dbReference type="NCBI Taxonomy" id="72664"/>
    <lineage>
        <taxon>Eukaryota</taxon>
        <taxon>Viridiplantae</taxon>
        <taxon>Streptophyta</taxon>
        <taxon>Embryophyta</taxon>
        <taxon>Tracheophyta</taxon>
        <taxon>Spermatophyta</taxon>
        <taxon>Magnoliopsida</taxon>
        <taxon>eudicotyledons</taxon>
        <taxon>Gunneridae</taxon>
        <taxon>Pentapetalae</taxon>
        <taxon>rosids</taxon>
        <taxon>malvids</taxon>
        <taxon>Brassicales</taxon>
        <taxon>Brassicaceae</taxon>
        <taxon>Eutremeae</taxon>
        <taxon>Eutrema</taxon>
    </lineage>
</organism>
<dbReference type="KEGG" id="eus:EUTSA_v10001160mg"/>
<proteinExistence type="predicted"/>
<evidence type="ECO:0000313" key="4">
    <source>
        <dbReference type="Proteomes" id="UP000030689"/>
    </source>
</evidence>
<keyword evidence="1" id="KW-0520">NAD</keyword>
<reference evidence="3 4" key="1">
    <citation type="journal article" date="2013" name="Front. Plant Sci.">
        <title>The Reference Genome of the Halophytic Plant Eutrema salsugineum.</title>
        <authorList>
            <person name="Yang R."/>
            <person name="Jarvis D.E."/>
            <person name="Chen H."/>
            <person name="Beilstein M.A."/>
            <person name="Grimwood J."/>
            <person name="Jenkins J."/>
            <person name="Shu S."/>
            <person name="Prochnik S."/>
            <person name="Xin M."/>
            <person name="Ma C."/>
            <person name="Schmutz J."/>
            <person name="Wing R.A."/>
            <person name="Mitchell-Olds T."/>
            <person name="Schumaker K.S."/>
            <person name="Wang X."/>
        </authorList>
    </citation>
    <scope>NUCLEOTIDE SEQUENCE [LARGE SCALE GENOMIC DNA]</scope>
</reference>
<name>V4LIM3_EUTSA</name>
<evidence type="ECO:0000313" key="3">
    <source>
        <dbReference type="EMBL" id="ESQ39628.1"/>
    </source>
</evidence>
<dbReference type="GO" id="GO:0007165">
    <property type="term" value="P:signal transduction"/>
    <property type="evidence" value="ECO:0007669"/>
    <property type="project" value="InterPro"/>
</dbReference>
<dbReference type="OMA" id="TGHFEIS"/>
<dbReference type="Gramene" id="ESQ39628">
    <property type="protein sequence ID" value="ESQ39628"/>
    <property type="gene ID" value="EUTSA_v10001160mg"/>
</dbReference>
<evidence type="ECO:0000259" key="2">
    <source>
        <dbReference type="PROSITE" id="PS50104"/>
    </source>
</evidence>
<dbReference type="SUPFAM" id="SSF52200">
    <property type="entry name" value="Toll/Interleukin receptor TIR domain"/>
    <property type="match status" value="1"/>
</dbReference>
<dbReference type="EMBL" id="KI517465">
    <property type="protein sequence ID" value="ESQ39628.1"/>
    <property type="molecule type" value="Genomic_DNA"/>
</dbReference>
<dbReference type="OrthoDB" id="1678688at2759"/>
<dbReference type="STRING" id="72664.V4LIM3"/>
<dbReference type="SMART" id="SM00255">
    <property type="entry name" value="TIR"/>
    <property type="match status" value="1"/>
</dbReference>
<dbReference type="AlphaFoldDB" id="V4LIM3"/>
<gene>
    <name evidence="3" type="ORF">EUTSA_v10001160mg</name>
</gene>
<dbReference type="Pfam" id="PF01582">
    <property type="entry name" value="TIR"/>
    <property type="match status" value="1"/>
</dbReference>
<protein>
    <recommendedName>
        <fullName evidence="2">TIR domain-containing protein</fullName>
    </recommendedName>
</protein>
<evidence type="ECO:0000256" key="1">
    <source>
        <dbReference type="ARBA" id="ARBA00023027"/>
    </source>
</evidence>
<dbReference type="InterPro" id="IPR000157">
    <property type="entry name" value="TIR_dom"/>
</dbReference>
<dbReference type="Proteomes" id="UP000030689">
    <property type="component" value="Unassembled WGS sequence"/>
</dbReference>
<accession>V4LIM3</accession>
<sequence>MDVTSRHSPQAKHQVFVNFRGDELRCGFVSHLVEALQRQRINVFIDKLERIGEDLSNLFVRIEESTIALVIFSRRYMESKWCLDELVKIKQRADQGLLRVIPIFFKVDPVTVKQLRGAFGDQFRDREWEYRFDKPIIERWKEALASVSCKIGLTFDKK</sequence>
<dbReference type="InterPro" id="IPR035897">
    <property type="entry name" value="Toll_tir_struct_dom_sf"/>
</dbReference>